<feature type="active site" description="Proton acceptor" evidence="6">
    <location>
        <position position="17"/>
    </location>
</feature>
<keyword evidence="6" id="KW-0963">Cytoplasm</keyword>
<dbReference type="GO" id="GO:0072344">
    <property type="term" value="P:rescue of stalled ribosome"/>
    <property type="evidence" value="ECO:0007669"/>
    <property type="project" value="UniProtKB-UniRule"/>
</dbReference>
<dbReference type="EC" id="3.1.1.29" evidence="1 6"/>
<evidence type="ECO:0000256" key="5">
    <source>
        <dbReference type="ARBA" id="ARBA00050038"/>
    </source>
</evidence>
<dbReference type="AlphaFoldDB" id="A0A517W104"/>
<accession>A0A517W104</accession>
<proteinExistence type="inferred from homology"/>
<dbReference type="GO" id="GO:0000049">
    <property type="term" value="F:tRNA binding"/>
    <property type="evidence" value="ECO:0007669"/>
    <property type="project" value="UniProtKB-UniRule"/>
</dbReference>
<dbReference type="Pfam" id="PF01195">
    <property type="entry name" value="Pept_tRNA_hydro"/>
    <property type="match status" value="1"/>
</dbReference>
<sequence>MVVGLGNPGKKYERTRHNVGFDVLSELAGWHNISSFKSQFEAEVGEFSFADEKVLLVAPQTFMNLSGRCVAALVKFFKLPSTDLMVVCDDMNLPVGRLRLRGAGSAGGQKGLQNIIQSLNTQDIPRLRIGVGRPPAGFSGADYVLGRFASNESELITQAVHSAASGIECWVQNGLEIAMNQVNAPES</sequence>
<evidence type="ECO:0000313" key="8">
    <source>
        <dbReference type="Proteomes" id="UP000318704"/>
    </source>
</evidence>
<dbReference type="InterPro" id="IPR036416">
    <property type="entry name" value="Pept_tRNA_hydro_sf"/>
</dbReference>
<feature type="site" description="Discriminates between blocked and unblocked aminoacyl-tRNA" evidence="6">
    <location>
        <position position="7"/>
    </location>
</feature>
<dbReference type="GO" id="GO:0006515">
    <property type="term" value="P:protein quality control for misfolded or incompletely synthesized proteins"/>
    <property type="evidence" value="ECO:0007669"/>
    <property type="project" value="UniProtKB-UniRule"/>
</dbReference>
<dbReference type="CDD" id="cd00462">
    <property type="entry name" value="PTH"/>
    <property type="match status" value="1"/>
</dbReference>
<dbReference type="SUPFAM" id="SSF53178">
    <property type="entry name" value="Peptidyl-tRNA hydrolase-like"/>
    <property type="match status" value="1"/>
</dbReference>
<feature type="binding site" evidence="6">
    <location>
        <position position="62"/>
    </location>
    <ligand>
        <name>tRNA</name>
        <dbReference type="ChEBI" id="CHEBI:17843"/>
    </ligand>
</feature>
<dbReference type="Gene3D" id="3.40.50.1470">
    <property type="entry name" value="Peptidyl-tRNA hydrolase"/>
    <property type="match status" value="1"/>
</dbReference>
<dbReference type="KEGG" id="gaw:V144x_44380"/>
<dbReference type="GO" id="GO:0004045">
    <property type="term" value="F:peptidyl-tRNA hydrolase activity"/>
    <property type="evidence" value="ECO:0007669"/>
    <property type="project" value="UniProtKB-UniRule"/>
</dbReference>
<dbReference type="HAMAP" id="MF_00083">
    <property type="entry name" value="Pept_tRNA_hydro_bact"/>
    <property type="match status" value="1"/>
</dbReference>
<evidence type="ECO:0000256" key="4">
    <source>
        <dbReference type="ARBA" id="ARBA00022884"/>
    </source>
</evidence>
<organism evidence="7 8">
    <name type="scientific">Gimesia aquarii</name>
    <dbReference type="NCBI Taxonomy" id="2527964"/>
    <lineage>
        <taxon>Bacteria</taxon>
        <taxon>Pseudomonadati</taxon>
        <taxon>Planctomycetota</taxon>
        <taxon>Planctomycetia</taxon>
        <taxon>Planctomycetales</taxon>
        <taxon>Planctomycetaceae</taxon>
        <taxon>Gimesia</taxon>
    </lineage>
</organism>
<feature type="site" description="Stabilizes the basic form of H active site to accept a proton" evidence="6">
    <location>
        <position position="89"/>
    </location>
</feature>
<feature type="binding site" evidence="6">
    <location>
        <position position="12"/>
    </location>
    <ligand>
        <name>tRNA</name>
        <dbReference type="ChEBI" id="CHEBI:17843"/>
    </ligand>
</feature>
<dbReference type="PANTHER" id="PTHR17224:SF1">
    <property type="entry name" value="PEPTIDYL-TRNA HYDROLASE"/>
    <property type="match status" value="1"/>
</dbReference>
<evidence type="ECO:0000256" key="3">
    <source>
        <dbReference type="ARBA" id="ARBA00022801"/>
    </source>
</evidence>
<dbReference type="FunFam" id="3.40.50.1470:FF:000001">
    <property type="entry name" value="Peptidyl-tRNA hydrolase"/>
    <property type="match status" value="1"/>
</dbReference>
<comment type="catalytic activity">
    <reaction evidence="6">
        <text>an N-acyl-L-alpha-aminoacyl-tRNA + H2O = an N-acyl-L-amino acid + a tRNA + H(+)</text>
        <dbReference type="Rhea" id="RHEA:54448"/>
        <dbReference type="Rhea" id="RHEA-COMP:10123"/>
        <dbReference type="Rhea" id="RHEA-COMP:13883"/>
        <dbReference type="ChEBI" id="CHEBI:15377"/>
        <dbReference type="ChEBI" id="CHEBI:15378"/>
        <dbReference type="ChEBI" id="CHEBI:59874"/>
        <dbReference type="ChEBI" id="CHEBI:78442"/>
        <dbReference type="ChEBI" id="CHEBI:138191"/>
        <dbReference type="EC" id="3.1.1.29"/>
    </reaction>
</comment>
<comment type="function">
    <text evidence="6">Catalyzes the release of premature peptidyl moieties from peptidyl-tRNA molecules trapped in stalled 50S ribosomal subunits, and thus maintains levels of free tRNAs and 50S ribosomes.</text>
</comment>
<comment type="subunit">
    <text evidence="6">Monomer.</text>
</comment>
<evidence type="ECO:0000256" key="6">
    <source>
        <dbReference type="HAMAP-Rule" id="MF_00083"/>
    </source>
</evidence>
<comment type="caution">
    <text evidence="6">Lacks conserved residue(s) required for the propagation of feature annotation.</text>
</comment>
<feature type="binding site" evidence="6">
    <location>
        <position position="64"/>
    </location>
    <ligand>
        <name>tRNA</name>
        <dbReference type="ChEBI" id="CHEBI:17843"/>
    </ligand>
</feature>
<evidence type="ECO:0000313" key="7">
    <source>
        <dbReference type="EMBL" id="QDT98928.1"/>
    </source>
</evidence>
<reference evidence="7 8" key="1">
    <citation type="submission" date="2019-03" db="EMBL/GenBank/DDBJ databases">
        <title>Deep-cultivation of Planctomycetes and their phenomic and genomic characterization uncovers novel biology.</title>
        <authorList>
            <person name="Wiegand S."/>
            <person name="Jogler M."/>
            <person name="Boedeker C."/>
            <person name="Pinto D."/>
            <person name="Vollmers J."/>
            <person name="Rivas-Marin E."/>
            <person name="Kohn T."/>
            <person name="Peeters S.H."/>
            <person name="Heuer A."/>
            <person name="Rast P."/>
            <person name="Oberbeckmann S."/>
            <person name="Bunk B."/>
            <person name="Jeske O."/>
            <person name="Meyerdierks A."/>
            <person name="Storesund J.E."/>
            <person name="Kallscheuer N."/>
            <person name="Luecker S."/>
            <person name="Lage O.M."/>
            <person name="Pohl T."/>
            <person name="Merkel B.J."/>
            <person name="Hornburger P."/>
            <person name="Mueller R.-W."/>
            <person name="Bruemmer F."/>
            <person name="Labrenz M."/>
            <person name="Spormann A.M."/>
            <person name="Op den Camp H."/>
            <person name="Overmann J."/>
            <person name="Amann R."/>
            <person name="Jetten M.S.M."/>
            <person name="Mascher T."/>
            <person name="Medema M.H."/>
            <person name="Devos D.P."/>
            <person name="Kaster A.-K."/>
            <person name="Ovreas L."/>
            <person name="Rohde M."/>
            <person name="Galperin M.Y."/>
            <person name="Jogler C."/>
        </authorList>
    </citation>
    <scope>NUCLEOTIDE SEQUENCE [LARGE SCALE GENOMIC DNA]</scope>
    <source>
        <strain evidence="7 8">V144</strain>
    </source>
</reference>
<gene>
    <name evidence="6 7" type="primary">pth</name>
    <name evidence="7" type="ORF">V144x_44380</name>
</gene>
<dbReference type="InterPro" id="IPR001328">
    <property type="entry name" value="Pept_tRNA_hydro"/>
</dbReference>
<dbReference type="Proteomes" id="UP000318704">
    <property type="component" value="Chromosome"/>
</dbReference>
<dbReference type="NCBIfam" id="TIGR00447">
    <property type="entry name" value="pth"/>
    <property type="match status" value="1"/>
</dbReference>
<keyword evidence="3 6" id="KW-0378">Hydrolase</keyword>
<dbReference type="PANTHER" id="PTHR17224">
    <property type="entry name" value="PEPTIDYL-TRNA HYDROLASE"/>
    <property type="match status" value="1"/>
</dbReference>
<protein>
    <recommendedName>
        <fullName evidence="5 6">Peptidyl-tRNA hydrolase</fullName>
        <shortName evidence="6">Pth</shortName>
        <ecNumber evidence="1 6">3.1.1.29</ecNumber>
    </recommendedName>
</protein>
<comment type="subcellular location">
    <subcellularLocation>
        <location evidence="6">Cytoplasm</location>
    </subcellularLocation>
</comment>
<name>A0A517W104_9PLAN</name>
<keyword evidence="2 6" id="KW-0820">tRNA-binding</keyword>
<comment type="similarity">
    <text evidence="6">Belongs to the PTH family.</text>
</comment>
<keyword evidence="4 6" id="KW-0694">RNA-binding</keyword>
<evidence type="ECO:0000256" key="2">
    <source>
        <dbReference type="ARBA" id="ARBA00022555"/>
    </source>
</evidence>
<evidence type="ECO:0000256" key="1">
    <source>
        <dbReference type="ARBA" id="ARBA00013260"/>
    </source>
</evidence>
<dbReference type="GO" id="GO:0005737">
    <property type="term" value="C:cytoplasm"/>
    <property type="evidence" value="ECO:0007669"/>
    <property type="project" value="UniProtKB-SubCell"/>
</dbReference>
<dbReference type="EMBL" id="CP037920">
    <property type="protein sequence ID" value="QDT98928.1"/>
    <property type="molecule type" value="Genomic_DNA"/>
</dbReference>
<comment type="function">
    <text evidence="6">Hydrolyzes ribosome-free peptidyl-tRNAs (with 1 or more amino acids incorporated), which drop off the ribosome during protein synthesis, or as a result of ribosome stalling.</text>
</comment>